<keyword evidence="1" id="KW-1133">Transmembrane helix</keyword>
<evidence type="ECO:0000313" key="2">
    <source>
        <dbReference type="EMBL" id="SDW91282.1"/>
    </source>
</evidence>
<protein>
    <submittedName>
        <fullName evidence="2">Uncharacterized protein</fullName>
    </submittedName>
</protein>
<keyword evidence="1" id="KW-0472">Membrane</keyword>
<organism evidence="2 3">
    <name type="scientific">Listeria ivanovii</name>
    <dbReference type="NCBI Taxonomy" id="1638"/>
    <lineage>
        <taxon>Bacteria</taxon>
        <taxon>Bacillati</taxon>
        <taxon>Bacillota</taxon>
        <taxon>Bacilli</taxon>
        <taxon>Bacillales</taxon>
        <taxon>Listeriaceae</taxon>
        <taxon>Listeria</taxon>
    </lineage>
</organism>
<keyword evidence="1" id="KW-0812">Transmembrane</keyword>
<gene>
    <name evidence="2" type="ORF">SAMN05421782_10825</name>
</gene>
<evidence type="ECO:0000313" key="3">
    <source>
        <dbReference type="Proteomes" id="UP000183610"/>
    </source>
</evidence>
<proteinExistence type="predicted"/>
<feature type="transmembrane region" description="Helical" evidence="1">
    <location>
        <begin position="30"/>
        <end position="51"/>
    </location>
</feature>
<feature type="transmembrane region" description="Helical" evidence="1">
    <location>
        <begin position="6"/>
        <end position="23"/>
    </location>
</feature>
<dbReference type="Proteomes" id="UP000183610">
    <property type="component" value="Unassembled WGS sequence"/>
</dbReference>
<dbReference type="EMBL" id="FNMX01000008">
    <property type="protein sequence ID" value="SDW91282.1"/>
    <property type="molecule type" value="Genomic_DNA"/>
</dbReference>
<reference evidence="2 3" key="1">
    <citation type="submission" date="2016-10" db="EMBL/GenBank/DDBJ databases">
        <authorList>
            <person name="Varghese N."/>
            <person name="Submissions S."/>
        </authorList>
    </citation>
    <scope>NUCLEOTIDE SEQUENCE [LARGE SCALE GENOMIC DNA]</scope>
    <source>
        <strain evidence="2 3">ATCC 49954</strain>
    </source>
</reference>
<evidence type="ECO:0000256" key="1">
    <source>
        <dbReference type="SAM" id="Phobius"/>
    </source>
</evidence>
<sequence>MSYLNGVVSILMLLLLGCALIAYKNGKGKFKSFLFTLITFELLFVFFALFYF</sequence>
<name>A0AAX2DQH0_LISIV</name>
<comment type="caution">
    <text evidence="2">The sequence shown here is derived from an EMBL/GenBank/DDBJ whole genome shotgun (WGS) entry which is preliminary data.</text>
</comment>
<accession>A0AAX2DQH0</accession>
<dbReference type="AlphaFoldDB" id="A0AAX2DQH0"/>